<reference evidence="2" key="2">
    <citation type="submission" date="2020-09" db="EMBL/GenBank/DDBJ databases">
        <authorList>
            <person name="Sun Q."/>
            <person name="Ohkuma M."/>
        </authorList>
    </citation>
    <scope>NUCLEOTIDE SEQUENCE</scope>
    <source>
        <strain evidence="2">JCM 4125</strain>
    </source>
</reference>
<comment type="caution">
    <text evidence="2">The sequence shown here is derived from an EMBL/GenBank/DDBJ whole genome shotgun (WGS) entry which is preliminary data.</text>
</comment>
<gene>
    <name evidence="2" type="ORF">GCM10010226_89670</name>
</gene>
<sequence length="116" mass="12534">MDLPQVGGEFADGPASEGLAELGRSGGGRRDDEVLVVRTEKAGTASRPLRVQAGPRPISLKRWIKSRTVGSSACTNWASTGTRFPPAEASSITARRYRTELVLPRRTICCSFCPSW</sequence>
<reference evidence="2" key="1">
    <citation type="journal article" date="2014" name="Int. J. Syst. Evol. Microbiol.">
        <title>Complete genome sequence of Corynebacterium casei LMG S-19264T (=DSM 44701T), isolated from a smear-ripened cheese.</title>
        <authorList>
            <consortium name="US DOE Joint Genome Institute (JGI-PGF)"/>
            <person name="Walter F."/>
            <person name="Albersmeier A."/>
            <person name="Kalinowski J."/>
            <person name="Ruckert C."/>
        </authorList>
    </citation>
    <scope>NUCLEOTIDE SEQUENCE</scope>
    <source>
        <strain evidence="2">JCM 4125</strain>
    </source>
</reference>
<protein>
    <submittedName>
        <fullName evidence="2">Uncharacterized protein</fullName>
    </submittedName>
</protein>
<keyword evidence="3" id="KW-1185">Reference proteome</keyword>
<organism evidence="2 3">
    <name type="scientific">Streptomyces phaeofaciens</name>
    <dbReference type="NCBI Taxonomy" id="68254"/>
    <lineage>
        <taxon>Bacteria</taxon>
        <taxon>Bacillati</taxon>
        <taxon>Actinomycetota</taxon>
        <taxon>Actinomycetes</taxon>
        <taxon>Kitasatosporales</taxon>
        <taxon>Streptomycetaceae</taxon>
        <taxon>Streptomyces</taxon>
    </lineage>
</organism>
<dbReference type="AlphaFoldDB" id="A0A918HSP8"/>
<accession>A0A918HSP8</accession>
<evidence type="ECO:0000256" key="1">
    <source>
        <dbReference type="SAM" id="MobiDB-lite"/>
    </source>
</evidence>
<feature type="region of interest" description="Disordered" evidence="1">
    <location>
        <begin position="1"/>
        <end position="29"/>
    </location>
</feature>
<evidence type="ECO:0000313" key="2">
    <source>
        <dbReference type="EMBL" id="GGT98441.1"/>
    </source>
</evidence>
<name>A0A918HSP8_9ACTN</name>
<proteinExistence type="predicted"/>
<evidence type="ECO:0000313" key="3">
    <source>
        <dbReference type="Proteomes" id="UP000646776"/>
    </source>
</evidence>
<dbReference type="EMBL" id="BMSA01000057">
    <property type="protein sequence ID" value="GGT98441.1"/>
    <property type="molecule type" value="Genomic_DNA"/>
</dbReference>
<dbReference type="Proteomes" id="UP000646776">
    <property type="component" value="Unassembled WGS sequence"/>
</dbReference>